<dbReference type="Pfam" id="PF06445">
    <property type="entry name" value="GyrI-like"/>
    <property type="match status" value="1"/>
</dbReference>
<dbReference type="Proteomes" id="UP001595616">
    <property type="component" value="Unassembled WGS sequence"/>
</dbReference>
<reference evidence="3" key="1">
    <citation type="journal article" date="2019" name="Int. J. Syst. Evol. Microbiol.">
        <title>The Global Catalogue of Microorganisms (GCM) 10K type strain sequencing project: providing services to taxonomists for standard genome sequencing and annotation.</title>
        <authorList>
            <consortium name="The Broad Institute Genomics Platform"/>
            <consortium name="The Broad Institute Genome Sequencing Center for Infectious Disease"/>
            <person name="Wu L."/>
            <person name="Ma J."/>
        </authorList>
    </citation>
    <scope>NUCLEOTIDE SEQUENCE [LARGE SCALE GENOMIC DNA]</scope>
    <source>
        <strain evidence="3">CECT 7956</strain>
    </source>
</reference>
<accession>A0ABV7YVU6</accession>
<dbReference type="InterPro" id="IPR010499">
    <property type="entry name" value="AraC_E-bd"/>
</dbReference>
<organism evidence="2 3">
    <name type="scientific">Lacihabitans lacunae</name>
    <dbReference type="NCBI Taxonomy" id="1028214"/>
    <lineage>
        <taxon>Bacteria</taxon>
        <taxon>Pseudomonadati</taxon>
        <taxon>Bacteroidota</taxon>
        <taxon>Cytophagia</taxon>
        <taxon>Cytophagales</taxon>
        <taxon>Leadbetterellaceae</taxon>
        <taxon>Lacihabitans</taxon>
    </lineage>
</organism>
<dbReference type="InterPro" id="IPR011256">
    <property type="entry name" value="Reg_factor_effector_dom_sf"/>
</dbReference>
<name>A0ABV7YVU6_9BACT</name>
<dbReference type="InterPro" id="IPR029442">
    <property type="entry name" value="GyrI-like"/>
</dbReference>
<dbReference type="RefSeq" id="WP_379838282.1">
    <property type="nucleotide sequence ID" value="NZ_JBHRYQ010000001.1"/>
</dbReference>
<evidence type="ECO:0000259" key="1">
    <source>
        <dbReference type="SMART" id="SM00871"/>
    </source>
</evidence>
<sequence>MANYKAVISENAEKPYAALRREVAQQEIPNEIPPLVDVLLNLLQEANIKPNGECFFRYISCSNDGQMVIEAGFPVEKVDLKSEIIQFGSFPEGKYLSVIHDGDYGNLIEAHKYLENYAKTNNLTLDESKTESGVVWGSRAEIYLTEPDLTPIEDWKTEVSFLLK</sequence>
<comment type="caution">
    <text evidence="2">The sequence shown here is derived from an EMBL/GenBank/DDBJ whole genome shotgun (WGS) entry which is preliminary data.</text>
</comment>
<dbReference type="SUPFAM" id="SSF55136">
    <property type="entry name" value="Probable bacterial effector-binding domain"/>
    <property type="match status" value="1"/>
</dbReference>
<proteinExistence type="predicted"/>
<dbReference type="SMART" id="SM00871">
    <property type="entry name" value="AraC_E_bind"/>
    <property type="match status" value="1"/>
</dbReference>
<evidence type="ECO:0000313" key="3">
    <source>
        <dbReference type="Proteomes" id="UP001595616"/>
    </source>
</evidence>
<dbReference type="EMBL" id="JBHRYQ010000001">
    <property type="protein sequence ID" value="MFC3811443.1"/>
    <property type="molecule type" value="Genomic_DNA"/>
</dbReference>
<protein>
    <submittedName>
        <fullName evidence="2">GyrI-like domain-containing protein</fullName>
    </submittedName>
</protein>
<gene>
    <name evidence="2" type="ORF">ACFOOI_12325</name>
</gene>
<dbReference type="Gene3D" id="3.20.80.10">
    <property type="entry name" value="Regulatory factor, effector binding domain"/>
    <property type="match status" value="1"/>
</dbReference>
<evidence type="ECO:0000313" key="2">
    <source>
        <dbReference type="EMBL" id="MFC3811443.1"/>
    </source>
</evidence>
<feature type="domain" description="AraC effector-binding" evidence="1">
    <location>
        <begin position="4"/>
        <end position="164"/>
    </location>
</feature>
<keyword evidence="3" id="KW-1185">Reference proteome</keyword>